<dbReference type="GO" id="GO:0016740">
    <property type="term" value="F:transferase activity"/>
    <property type="evidence" value="ECO:0007669"/>
    <property type="project" value="UniProtKB-KW"/>
</dbReference>
<dbReference type="RefSeq" id="WP_163915781.1">
    <property type="nucleotide sequence ID" value="NZ_JAAGWD010000006.1"/>
</dbReference>
<evidence type="ECO:0000313" key="3">
    <source>
        <dbReference type="Proteomes" id="UP000474777"/>
    </source>
</evidence>
<comment type="caution">
    <text evidence="2">The sequence shown here is derived from an EMBL/GenBank/DDBJ whole genome shotgun (WGS) entry which is preliminary data.</text>
</comment>
<organism evidence="2 3">
    <name type="scientific">Pontibacter burrus</name>
    <dbReference type="NCBI Taxonomy" id="2704466"/>
    <lineage>
        <taxon>Bacteria</taxon>
        <taxon>Pseudomonadati</taxon>
        <taxon>Bacteroidota</taxon>
        <taxon>Cytophagia</taxon>
        <taxon>Cytophagales</taxon>
        <taxon>Hymenobacteraceae</taxon>
        <taxon>Pontibacter</taxon>
    </lineage>
</organism>
<dbReference type="CDD" id="cd00761">
    <property type="entry name" value="Glyco_tranf_GTA_type"/>
    <property type="match status" value="1"/>
</dbReference>
<keyword evidence="2" id="KW-0808">Transferase</keyword>
<dbReference type="Gene3D" id="3.90.550.10">
    <property type="entry name" value="Spore Coat Polysaccharide Biosynthesis Protein SpsA, Chain A"/>
    <property type="match status" value="1"/>
</dbReference>
<dbReference type="InterPro" id="IPR029044">
    <property type="entry name" value="Nucleotide-diphossugar_trans"/>
</dbReference>
<evidence type="ECO:0000259" key="1">
    <source>
        <dbReference type="Pfam" id="PF00535"/>
    </source>
</evidence>
<dbReference type="Proteomes" id="UP000474777">
    <property type="component" value="Unassembled WGS sequence"/>
</dbReference>
<dbReference type="EMBL" id="JAAGWD010000006">
    <property type="protein sequence ID" value="NEM98894.1"/>
    <property type="molecule type" value="Genomic_DNA"/>
</dbReference>
<feature type="domain" description="Glycosyltransferase 2-like" evidence="1">
    <location>
        <begin position="7"/>
        <end position="138"/>
    </location>
</feature>
<evidence type="ECO:0000313" key="2">
    <source>
        <dbReference type="EMBL" id="NEM98894.1"/>
    </source>
</evidence>
<protein>
    <submittedName>
        <fullName evidence="2">Glycosyltransferase family 2 protein</fullName>
    </submittedName>
</protein>
<dbReference type="InterPro" id="IPR050834">
    <property type="entry name" value="Glycosyltransf_2"/>
</dbReference>
<keyword evidence="3" id="KW-1185">Reference proteome</keyword>
<dbReference type="SUPFAM" id="SSF53448">
    <property type="entry name" value="Nucleotide-diphospho-sugar transferases"/>
    <property type="match status" value="1"/>
</dbReference>
<dbReference type="AlphaFoldDB" id="A0A6B3LZH5"/>
<name>A0A6B3LZH5_9BACT</name>
<dbReference type="InterPro" id="IPR001173">
    <property type="entry name" value="Glyco_trans_2-like"/>
</dbReference>
<accession>A0A6B3LZH5</accession>
<sequence length="292" mass="34204">MDKPFFSVIIPTHNRPTELLRAVGTVINQTYKSFEIIIVNDGSTVDYSEIEDQVQKHSSIKYIKQENKYLAGARNTGIENANGNFICFLDDDDIYYEHHLAVLYNSIKRNFFKDAFYHTRCYLNRNGVRSKSLPRTYINGSSLSHILDDPFPVHTVCLPSSILKFNKFNEDLRYMEDRDLWIRLSKLLPVIKINKYTVEYIFHENNMVSWNLKSQMEKLRTFNYFNKTYKTYLPSKYLLTSLIDLNLAVADLSVPINKRAGIKYIIEAIKLSPVSVLKRKYFYAIIRSLFLS</sequence>
<dbReference type="Pfam" id="PF00535">
    <property type="entry name" value="Glycos_transf_2"/>
    <property type="match status" value="1"/>
</dbReference>
<dbReference type="PANTHER" id="PTHR43685:SF11">
    <property type="entry name" value="GLYCOSYLTRANSFERASE TAGX-RELATED"/>
    <property type="match status" value="1"/>
</dbReference>
<proteinExistence type="predicted"/>
<dbReference type="PANTHER" id="PTHR43685">
    <property type="entry name" value="GLYCOSYLTRANSFERASE"/>
    <property type="match status" value="1"/>
</dbReference>
<reference evidence="2 3" key="1">
    <citation type="submission" date="2020-02" db="EMBL/GenBank/DDBJ databases">
        <authorList>
            <person name="Kim M.K."/>
        </authorList>
    </citation>
    <scope>NUCLEOTIDE SEQUENCE [LARGE SCALE GENOMIC DNA]</scope>
    <source>
        <strain evidence="2 3">BT327</strain>
    </source>
</reference>
<gene>
    <name evidence="2" type="ORF">GXP69_14420</name>
</gene>